<keyword evidence="3 8" id="KW-0732">Signal</keyword>
<organism evidence="9 10">
    <name type="scientific">Sphingomonas donggukensis</name>
    <dbReference type="NCBI Taxonomy" id="2949093"/>
    <lineage>
        <taxon>Bacteria</taxon>
        <taxon>Pseudomonadati</taxon>
        <taxon>Pseudomonadota</taxon>
        <taxon>Alphaproteobacteria</taxon>
        <taxon>Sphingomonadales</taxon>
        <taxon>Sphingomonadaceae</taxon>
        <taxon>Sphingomonas</taxon>
    </lineage>
</organism>
<evidence type="ECO:0000313" key="10">
    <source>
        <dbReference type="Proteomes" id="UP001055580"/>
    </source>
</evidence>
<dbReference type="PANTHER" id="PTHR34933">
    <property type="entry name" value="FLAGELLAR L-RING PROTEIN"/>
    <property type="match status" value="1"/>
</dbReference>
<name>A0ABY4TT08_9SPHN</name>
<gene>
    <name evidence="7" type="primary">flgH</name>
    <name evidence="9" type="ORF">M9980_13560</name>
</gene>
<dbReference type="InterPro" id="IPR000527">
    <property type="entry name" value="Flag_Lring"/>
</dbReference>
<dbReference type="Proteomes" id="UP001055580">
    <property type="component" value="Chromosome"/>
</dbReference>
<accession>A0ABY4TT08</accession>
<reference evidence="9" key="1">
    <citation type="submission" date="2022-05" db="EMBL/GenBank/DDBJ databases">
        <title>Sphingomonas sp. strain RMG20 Genome sequencing and assembly.</title>
        <authorList>
            <person name="Kim I."/>
        </authorList>
    </citation>
    <scope>NUCLEOTIDE SEQUENCE</scope>
    <source>
        <strain evidence="9">RMG20</strain>
    </source>
</reference>
<feature type="chain" id="PRO_5047075934" description="Flagellar L-ring protein" evidence="8">
    <location>
        <begin position="22"/>
        <end position="228"/>
    </location>
</feature>
<protein>
    <recommendedName>
        <fullName evidence="7">Flagellar L-ring protein</fullName>
    </recommendedName>
    <alternativeName>
        <fullName evidence="7">Basal body L-ring protein</fullName>
    </alternativeName>
</protein>
<keyword evidence="4 7" id="KW-0472">Membrane</keyword>
<sequence>MRTLLLACAALSAVAATPADAGLFGSKKKAVPPPEYRTVYAPPPAPVPAPANGAIFQVAGGYGGLYEGTRARAVGDPLTIVLVERTSASKSAGTKLDSGGGFGITPPTTGALNLFNQSDASISGKRNFGGTGTADQSNALSGEISVTVAEVLPNGTMIVQGQKTVTLNRGDEFVQIRGLVRPADISADNRVLSTRVADAKIAYTGRGDVARASRQGWLSRFFQVVSPF</sequence>
<keyword evidence="9" id="KW-0969">Cilium</keyword>
<dbReference type="PRINTS" id="PR01008">
    <property type="entry name" value="FLGLRINGFLGH"/>
</dbReference>
<evidence type="ECO:0000256" key="7">
    <source>
        <dbReference type="HAMAP-Rule" id="MF_00415"/>
    </source>
</evidence>
<comment type="subunit">
    <text evidence="7">The basal body constitutes a major portion of the flagellar organelle and consists of four rings (L,P,S, and M) mounted on a central rod.</text>
</comment>
<feature type="signal peptide" evidence="8">
    <location>
        <begin position="1"/>
        <end position="21"/>
    </location>
</feature>
<dbReference type="HAMAP" id="MF_00415">
    <property type="entry name" value="FlgH"/>
    <property type="match status" value="1"/>
</dbReference>
<dbReference type="RefSeq" id="WP_250751840.1">
    <property type="nucleotide sequence ID" value="NZ_CP098401.1"/>
</dbReference>
<evidence type="ECO:0000256" key="8">
    <source>
        <dbReference type="SAM" id="SignalP"/>
    </source>
</evidence>
<keyword evidence="9" id="KW-0282">Flagellum</keyword>
<evidence type="ECO:0000256" key="4">
    <source>
        <dbReference type="ARBA" id="ARBA00023136"/>
    </source>
</evidence>
<keyword evidence="10" id="KW-1185">Reference proteome</keyword>
<keyword evidence="5 7" id="KW-0975">Bacterial flagellum</keyword>
<proteinExistence type="inferred from homology"/>
<dbReference type="Pfam" id="PF02107">
    <property type="entry name" value="FlgH"/>
    <property type="match status" value="1"/>
</dbReference>
<keyword evidence="6 7" id="KW-0998">Cell outer membrane</keyword>
<evidence type="ECO:0000256" key="5">
    <source>
        <dbReference type="ARBA" id="ARBA00023143"/>
    </source>
</evidence>
<dbReference type="PANTHER" id="PTHR34933:SF1">
    <property type="entry name" value="FLAGELLAR L-RING PROTEIN"/>
    <property type="match status" value="1"/>
</dbReference>
<comment type="function">
    <text evidence="1 7">Assembles around the rod to form the L-ring and probably protects the motor/basal body from shearing forces during rotation.</text>
</comment>
<comment type="subcellular location">
    <subcellularLocation>
        <location evidence="7">Cell outer membrane</location>
    </subcellularLocation>
    <subcellularLocation>
        <location evidence="7">Bacterial flagellum basal body</location>
    </subcellularLocation>
</comment>
<evidence type="ECO:0000256" key="2">
    <source>
        <dbReference type="ARBA" id="ARBA00006929"/>
    </source>
</evidence>
<dbReference type="EMBL" id="CP098401">
    <property type="protein sequence ID" value="URW75536.1"/>
    <property type="molecule type" value="Genomic_DNA"/>
</dbReference>
<comment type="similarity">
    <text evidence="2 7">Belongs to the FlgH family.</text>
</comment>
<evidence type="ECO:0000256" key="3">
    <source>
        <dbReference type="ARBA" id="ARBA00022729"/>
    </source>
</evidence>
<evidence type="ECO:0000256" key="6">
    <source>
        <dbReference type="ARBA" id="ARBA00023237"/>
    </source>
</evidence>
<evidence type="ECO:0000313" key="9">
    <source>
        <dbReference type="EMBL" id="URW75536.1"/>
    </source>
</evidence>
<keyword evidence="9" id="KW-0966">Cell projection</keyword>
<evidence type="ECO:0000256" key="1">
    <source>
        <dbReference type="ARBA" id="ARBA00002591"/>
    </source>
</evidence>